<organism evidence="7">
    <name type="scientific">Dictyoglomus thermophilum</name>
    <dbReference type="NCBI Taxonomy" id="14"/>
    <lineage>
        <taxon>Bacteria</taxon>
        <taxon>Pseudomonadati</taxon>
        <taxon>Dictyoglomota</taxon>
        <taxon>Dictyoglomia</taxon>
        <taxon>Dictyoglomales</taxon>
        <taxon>Dictyoglomaceae</taxon>
        <taxon>Dictyoglomus</taxon>
    </lineage>
</organism>
<dbReference type="Gene3D" id="1.20.1260.100">
    <property type="entry name" value="TspO/MBR protein"/>
    <property type="match status" value="1"/>
</dbReference>
<feature type="transmembrane region" description="Helical" evidence="6">
    <location>
        <begin position="100"/>
        <end position="120"/>
    </location>
</feature>
<dbReference type="Pfam" id="PF03073">
    <property type="entry name" value="TspO_MBR"/>
    <property type="match status" value="1"/>
</dbReference>
<dbReference type="PIRSF" id="PIRSF005859">
    <property type="entry name" value="PBR"/>
    <property type="match status" value="1"/>
</dbReference>
<dbReference type="EMBL" id="DTIN01000044">
    <property type="protein sequence ID" value="HFX14375.1"/>
    <property type="molecule type" value="Genomic_DNA"/>
</dbReference>
<feature type="transmembrane region" description="Helical" evidence="6">
    <location>
        <begin position="126"/>
        <end position="150"/>
    </location>
</feature>
<keyword evidence="4 6" id="KW-1133">Transmembrane helix</keyword>
<evidence type="ECO:0000256" key="5">
    <source>
        <dbReference type="ARBA" id="ARBA00023136"/>
    </source>
</evidence>
<reference evidence="7" key="1">
    <citation type="journal article" date="2020" name="mSystems">
        <title>Genome- and Community-Level Interaction Insights into Carbon Utilization and Element Cycling Functions of Hydrothermarchaeota in Hydrothermal Sediment.</title>
        <authorList>
            <person name="Zhou Z."/>
            <person name="Liu Y."/>
            <person name="Xu W."/>
            <person name="Pan J."/>
            <person name="Luo Z.H."/>
            <person name="Li M."/>
        </authorList>
    </citation>
    <scope>NUCLEOTIDE SEQUENCE [LARGE SCALE GENOMIC DNA]</scope>
    <source>
        <strain evidence="7">SpSt-81</strain>
    </source>
</reference>
<evidence type="ECO:0000256" key="4">
    <source>
        <dbReference type="ARBA" id="ARBA00022989"/>
    </source>
</evidence>
<evidence type="ECO:0000313" key="7">
    <source>
        <dbReference type="EMBL" id="HFX14375.1"/>
    </source>
</evidence>
<proteinExistence type="inferred from homology"/>
<dbReference type="PANTHER" id="PTHR10057">
    <property type="entry name" value="PERIPHERAL-TYPE BENZODIAZEPINE RECEPTOR"/>
    <property type="match status" value="1"/>
</dbReference>
<dbReference type="CDD" id="cd15904">
    <property type="entry name" value="TSPO_MBR"/>
    <property type="match status" value="1"/>
</dbReference>
<dbReference type="InterPro" id="IPR038330">
    <property type="entry name" value="TspO/MBR-related_sf"/>
</dbReference>
<feature type="transmembrane region" description="Helical" evidence="6">
    <location>
        <begin position="44"/>
        <end position="65"/>
    </location>
</feature>
<dbReference type="AlphaFoldDB" id="A0A7C3MLH0"/>
<evidence type="ECO:0000256" key="2">
    <source>
        <dbReference type="ARBA" id="ARBA00007524"/>
    </source>
</evidence>
<name>A0A7C3MLH0_DICTH</name>
<evidence type="ECO:0000256" key="3">
    <source>
        <dbReference type="ARBA" id="ARBA00022692"/>
    </source>
</evidence>
<evidence type="ECO:0000256" key="1">
    <source>
        <dbReference type="ARBA" id="ARBA00004141"/>
    </source>
</evidence>
<dbReference type="InterPro" id="IPR004307">
    <property type="entry name" value="TspO_MBR"/>
</dbReference>
<comment type="caution">
    <text evidence="7">The sequence shown here is derived from an EMBL/GenBank/DDBJ whole genome shotgun (WGS) entry which is preliminary data.</text>
</comment>
<feature type="transmembrane region" description="Helical" evidence="6">
    <location>
        <begin position="71"/>
        <end position="93"/>
    </location>
</feature>
<accession>A0A7C3MLH0</accession>
<comment type="subcellular location">
    <subcellularLocation>
        <location evidence="1">Membrane</location>
        <topology evidence="1">Multi-pass membrane protein</topology>
    </subcellularLocation>
</comment>
<dbReference type="FunFam" id="1.20.1260.100:FF:000001">
    <property type="entry name" value="translocator protein 2"/>
    <property type="match status" value="1"/>
</dbReference>
<dbReference type="PANTHER" id="PTHR10057:SF0">
    <property type="entry name" value="TRANSLOCATOR PROTEIN"/>
    <property type="match status" value="1"/>
</dbReference>
<keyword evidence="3 6" id="KW-0812">Transmembrane</keyword>
<dbReference type="GO" id="GO:0016020">
    <property type="term" value="C:membrane"/>
    <property type="evidence" value="ECO:0007669"/>
    <property type="project" value="UniProtKB-SubCell"/>
</dbReference>
<sequence>MDIPKLVVSIAIPLIVGGISGFFSRNAKEIFDKLVKPSFAPPPWLFGPIWTILYFLMGVSLYRVLKVGQNVRLALIFFSIQLFLNFIWSPIFFVYEKRLLALFVILLLLVFAIITTIEFYKIDRWAGLLFIPYLLWLSFATILNYSLYYLNR</sequence>
<feature type="transmembrane region" description="Helical" evidence="6">
    <location>
        <begin position="6"/>
        <end position="23"/>
    </location>
</feature>
<comment type="similarity">
    <text evidence="2">Belongs to the TspO/BZRP family.</text>
</comment>
<dbReference type="GO" id="GO:0033013">
    <property type="term" value="P:tetrapyrrole metabolic process"/>
    <property type="evidence" value="ECO:0007669"/>
    <property type="project" value="UniProtKB-ARBA"/>
</dbReference>
<gene>
    <name evidence="7" type="ORF">ENW00_09600</name>
</gene>
<evidence type="ECO:0000256" key="6">
    <source>
        <dbReference type="SAM" id="Phobius"/>
    </source>
</evidence>
<keyword evidence="5 6" id="KW-0472">Membrane</keyword>
<protein>
    <submittedName>
        <fullName evidence="7">Tryptophan-rich sensory protein</fullName>
    </submittedName>
</protein>